<sequence>MGHNLTFAFTSCNKRKGSDLTNIDPDTGEISALFNPRRDRWPDHFHLRRDGWLVSKTPVGRATIYLLRLNLPERREERKLSDFIGNAPTDFLDQLCPKSNHSPSAASSPSGN</sequence>
<dbReference type="EMBL" id="CAADFL010000063">
    <property type="protein sequence ID" value="VFK08230.1"/>
    <property type="molecule type" value="Genomic_DNA"/>
</dbReference>
<dbReference type="EMBL" id="CAADFA010000041">
    <property type="protein sequence ID" value="VFJ47102.1"/>
    <property type="molecule type" value="Genomic_DNA"/>
</dbReference>
<reference evidence="3" key="1">
    <citation type="submission" date="2019-02" db="EMBL/GenBank/DDBJ databases">
        <authorList>
            <person name="Gruber-Vodicka R. H."/>
            <person name="Seah K. B. B."/>
        </authorList>
    </citation>
    <scope>NUCLEOTIDE SEQUENCE</scope>
    <source>
        <strain evidence="2">BECK_BZ163</strain>
        <strain evidence="3">BECK_BZ164</strain>
        <strain evidence="1">BECK_BZ165</strain>
    </source>
</reference>
<evidence type="ECO:0000313" key="1">
    <source>
        <dbReference type="EMBL" id="VFJ47102.1"/>
    </source>
</evidence>
<proteinExistence type="predicted"/>
<evidence type="ECO:0000313" key="3">
    <source>
        <dbReference type="EMBL" id="VFK08230.1"/>
    </source>
</evidence>
<name>A0A450VTW9_9GAMM</name>
<accession>A0A450VTW9</accession>
<dbReference type="AlphaFoldDB" id="A0A450VTW9"/>
<gene>
    <name evidence="2" type="ORF">BECKFM1743A_GA0114220_100649</name>
    <name evidence="3" type="ORF">BECKFM1743B_GA0114221_100638</name>
    <name evidence="1" type="ORF">BECKFM1743C_GA0114222_100419</name>
</gene>
<evidence type="ECO:0000313" key="2">
    <source>
        <dbReference type="EMBL" id="VFJ48915.1"/>
    </source>
</evidence>
<protein>
    <submittedName>
        <fullName evidence="3">Uncharacterized protein</fullName>
    </submittedName>
</protein>
<organism evidence="3">
    <name type="scientific">Candidatus Kentrum sp. FM</name>
    <dbReference type="NCBI Taxonomy" id="2126340"/>
    <lineage>
        <taxon>Bacteria</taxon>
        <taxon>Pseudomonadati</taxon>
        <taxon>Pseudomonadota</taxon>
        <taxon>Gammaproteobacteria</taxon>
        <taxon>Candidatus Kentrum</taxon>
    </lineage>
</organism>
<dbReference type="EMBL" id="CAADEZ010000064">
    <property type="protein sequence ID" value="VFJ48915.1"/>
    <property type="molecule type" value="Genomic_DNA"/>
</dbReference>